<protein>
    <submittedName>
        <fullName evidence="2">Uncharacterized protein</fullName>
    </submittedName>
</protein>
<accession>A0A3N4HDG5</accession>
<dbReference type="Proteomes" id="UP000275078">
    <property type="component" value="Unassembled WGS sequence"/>
</dbReference>
<keyword evidence="3" id="KW-1185">Reference proteome</keyword>
<feature type="compositionally biased region" description="Basic residues" evidence="1">
    <location>
        <begin position="603"/>
        <end position="615"/>
    </location>
</feature>
<feature type="compositionally biased region" description="Low complexity" evidence="1">
    <location>
        <begin position="417"/>
        <end position="431"/>
    </location>
</feature>
<dbReference type="AlphaFoldDB" id="A0A3N4HDG5"/>
<organism evidence="2 3">
    <name type="scientific">Ascobolus immersus RN42</name>
    <dbReference type="NCBI Taxonomy" id="1160509"/>
    <lineage>
        <taxon>Eukaryota</taxon>
        <taxon>Fungi</taxon>
        <taxon>Dikarya</taxon>
        <taxon>Ascomycota</taxon>
        <taxon>Pezizomycotina</taxon>
        <taxon>Pezizomycetes</taxon>
        <taxon>Pezizales</taxon>
        <taxon>Ascobolaceae</taxon>
        <taxon>Ascobolus</taxon>
    </lineage>
</organism>
<feature type="region of interest" description="Disordered" evidence="1">
    <location>
        <begin position="445"/>
        <end position="469"/>
    </location>
</feature>
<feature type="region of interest" description="Disordered" evidence="1">
    <location>
        <begin position="586"/>
        <end position="615"/>
    </location>
</feature>
<feature type="compositionally biased region" description="Polar residues" evidence="1">
    <location>
        <begin position="359"/>
        <end position="381"/>
    </location>
</feature>
<evidence type="ECO:0000313" key="3">
    <source>
        <dbReference type="Proteomes" id="UP000275078"/>
    </source>
</evidence>
<feature type="region of interest" description="Disordered" evidence="1">
    <location>
        <begin position="354"/>
        <end position="431"/>
    </location>
</feature>
<feature type="compositionally biased region" description="Low complexity" evidence="1">
    <location>
        <begin position="284"/>
        <end position="312"/>
    </location>
</feature>
<feature type="compositionally biased region" description="Polar residues" evidence="1">
    <location>
        <begin position="140"/>
        <end position="161"/>
    </location>
</feature>
<dbReference type="EMBL" id="ML119949">
    <property type="protein sequence ID" value="RPA71286.1"/>
    <property type="molecule type" value="Genomic_DNA"/>
</dbReference>
<feature type="region of interest" description="Disordered" evidence="1">
    <location>
        <begin position="284"/>
        <end position="329"/>
    </location>
</feature>
<sequence length="803" mass="89283">MPKFKVDQVVVLEVFDADFKDCDPMLCKVMEVTGNGVYRVCTVKAKIDESVMECELEPVEEWEFDAVALEEILNADPTIEVATLREAAAMEDVDVVSVPATDKTKLAVTKTKVALEQTTSSKKNATGANAKIATPRSESRAITTSDAKLATRSNPKESSGNGAPAHTSTTVSTTTNAKPVKAPTKSTESNAKKGKMALPPLPGPSTKDLTGNTQQKKSIKGPGKALLRYAKATKIEIPDSAWKGVEGDMKQKTEHRHTKKTNMNAVVTSEIPKELAKVQQTITNAKPPTATTPKPSTAITPKPPTTTTANTKRPVDGYSSDEYPSPCTSQTIHVAMPESAREEDVGPAPVEADEMVSKGNRSPDSRTNQASIQQNAPFSRTSLKRQAPASVDAKKSHSTPATAITKRRKVQHAAEKPPGGSRDVPSVPSVDSPVVLNTIIGTKAGRTKRDSSGKNVGRIIWNNPDPDNSMQMATSYAPTDARLAEEQDEELNDYYTEDIELWEELAMDDAILQSKIPAIEFALKNHFPSIARLDTYSESQDIVFYRMTKTRCLLSLADPKWYRLTTYYNNFRTRLEIQLTGKYTHPLRSRSSDDEEEREQKKLPAHPKSKTARRWKQQREMEASATFEKECDILKGKKYITRNACFGYYDHIKFDLLSLLSDPRVCGVFPRTFKMAFDTHEKKYGSSFTDWVAEVMVPLVIQTWICEDLQPYFRDKKELIATAARIISSRRVTMFNRMVTNAADTRRRLRKINAPLRWKMDGDDEWMEEMRLVADGSMEGFTGPGGYPKAMPYDAPERVTLCG</sequence>
<name>A0A3N4HDG5_ASCIM</name>
<feature type="region of interest" description="Disordered" evidence="1">
    <location>
        <begin position="120"/>
        <end position="222"/>
    </location>
</feature>
<evidence type="ECO:0000256" key="1">
    <source>
        <dbReference type="SAM" id="MobiDB-lite"/>
    </source>
</evidence>
<gene>
    <name evidence="2" type="ORF">BJ508DRAFT_336198</name>
</gene>
<feature type="compositionally biased region" description="Polar residues" evidence="1">
    <location>
        <begin position="207"/>
        <end position="216"/>
    </location>
</feature>
<evidence type="ECO:0000313" key="2">
    <source>
        <dbReference type="EMBL" id="RPA71286.1"/>
    </source>
</evidence>
<proteinExistence type="predicted"/>
<reference evidence="2 3" key="1">
    <citation type="journal article" date="2018" name="Nat. Ecol. Evol.">
        <title>Pezizomycetes genomes reveal the molecular basis of ectomycorrhizal truffle lifestyle.</title>
        <authorList>
            <person name="Murat C."/>
            <person name="Payen T."/>
            <person name="Noel B."/>
            <person name="Kuo A."/>
            <person name="Morin E."/>
            <person name="Chen J."/>
            <person name="Kohler A."/>
            <person name="Krizsan K."/>
            <person name="Balestrini R."/>
            <person name="Da Silva C."/>
            <person name="Montanini B."/>
            <person name="Hainaut M."/>
            <person name="Levati E."/>
            <person name="Barry K.W."/>
            <person name="Belfiori B."/>
            <person name="Cichocki N."/>
            <person name="Clum A."/>
            <person name="Dockter R.B."/>
            <person name="Fauchery L."/>
            <person name="Guy J."/>
            <person name="Iotti M."/>
            <person name="Le Tacon F."/>
            <person name="Lindquist E.A."/>
            <person name="Lipzen A."/>
            <person name="Malagnac F."/>
            <person name="Mello A."/>
            <person name="Molinier V."/>
            <person name="Miyauchi S."/>
            <person name="Poulain J."/>
            <person name="Riccioni C."/>
            <person name="Rubini A."/>
            <person name="Sitrit Y."/>
            <person name="Splivallo R."/>
            <person name="Traeger S."/>
            <person name="Wang M."/>
            <person name="Zifcakova L."/>
            <person name="Wipf D."/>
            <person name="Zambonelli A."/>
            <person name="Paolocci F."/>
            <person name="Nowrousian M."/>
            <person name="Ottonello S."/>
            <person name="Baldrian P."/>
            <person name="Spatafora J.W."/>
            <person name="Henrissat B."/>
            <person name="Nagy L.G."/>
            <person name="Aury J.M."/>
            <person name="Wincker P."/>
            <person name="Grigoriev I.V."/>
            <person name="Bonfante P."/>
            <person name="Martin F.M."/>
        </authorList>
    </citation>
    <scope>NUCLEOTIDE SEQUENCE [LARGE SCALE GENOMIC DNA]</scope>
    <source>
        <strain evidence="2 3">RN42</strain>
    </source>
</reference>